<sequence length="109" mass="12006">MPKSDLKGSPSKESAMRDKKPDSTLYFKKGSHDACPESTSRHEHTVNRDWAGKASLARGMNERSAGSVNNRGHAMMQRWLGEDGRDGPYNNVGSFFSEGSKGQKKGQPH</sequence>
<feature type="compositionally biased region" description="Basic and acidic residues" evidence="1">
    <location>
        <begin position="30"/>
        <end position="51"/>
    </location>
</feature>
<proteinExistence type="predicted"/>
<feature type="region of interest" description="Disordered" evidence="1">
    <location>
        <begin position="1"/>
        <end position="109"/>
    </location>
</feature>
<protein>
    <submittedName>
        <fullName evidence="2">Uncharacterized protein</fullName>
    </submittedName>
</protein>
<evidence type="ECO:0000313" key="3">
    <source>
        <dbReference type="Proteomes" id="UP001590951"/>
    </source>
</evidence>
<gene>
    <name evidence="2" type="ORF">ABVK25_002085</name>
</gene>
<accession>A0ABR4BIQ8</accession>
<reference evidence="2 3" key="1">
    <citation type="submission" date="2024-09" db="EMBL/GenBank/DDBJ databases">
        <title>Rethinking Asexuality: The Enigmatic Case of Functional Sexual Genes in Lepraria (Stereocaulaceae).</title>
        <authorList>
            <person name="Doellman M."/>
            <person name="Sun Y."/>
            <person name="Barcenas-Pena A."/>
            <person name="Lumbsch H.T."/>
            <person name="Grewe F."/>
        </authorList>
    </citation>
    <scope>NUCLEOTIDE SEQUENCE [LARGE SCALE GENOMIC DNA]</scope>
    <source>
        <strain evidence="2 3">Grewe 0041</strain>
    </source>
</reference>
<dbReference type="EMBL" id="JBHFEH010000004">
    <property type="protein sequence ID" value="KAL2057701.1"/>
    <property type="molecule type" value="Genomic_DNA"/>
</dbReference>
<name>A0ABR4BIQ8_9LECA</name>
<organism evidence="2 3">
    <name type="scientific">Lepraria finkii</name>
    <dbReference type="NCBI Taxonomy" id="1340010"/>
    <lineage>
        <taxon>Eukaryota</taxon>
        <taxon>Fungi</taxon>
        <taxon>Dikarya</taxon>
        <taxon>Ascomycota</taxon>
        <taxon>Pezizomycotina</taxon>
        <taxon>Lecanoromycetes</taxon>
        <taxon>OSLEUM clade</taxon>
        <taxon>Lecanoromycetidae</taxon>
        <taxon>Lecanorales</taxon>
        <taxon>Lecanorineae</taxon>
        <taxon>Stereocaulaceae</taxon>
        <taxon>Lepraria</taxon>
    </lineage>
</organism>
<evidence type="ECO:0000256" key="1">
    <source>
        <dbReference type="SAM" id="MobiDB-lite"/>
    </source>
</evidence>
<comment type="caution">
    <text evidence="2">The sequence shown here is derived from an EMBL/GenBank/DDBJ whole genome shotgun (WGS) entry which is preliminary data.</text>
</comment>
<keyword evidence="3" id="KW-1185">Reference proteome</keyword>
<evidence type="ECO:0000313" key="2">
    <source>
        <dbReference type="EMBL" id="KAL2057701.1"/>
    </source>
</evidence>
<dbReference type="Proteomes" id="UP001590951">
    <property type="component" value="Unassembled WGS sequence"/>
</dbReference>